<evidence type="ECO:0000256" key="4">
    <source>
        <dbReference type="SAM" id="Coils"/>
    </source>
</evidence>
<dbReference type="InterPro" id="IPR007528">
    <property type="entry name" value="RINT1_Tip20"/>
</dbReference>
<sequence>MSSVHIRALLQGPDLNRSINYAINTLNSSFPSFQHVNSGTGLADAINEARASSEDYDIQLAASQENLRKLIHETRSRAKEQLVTAQELSLLRHSLSDEVSSLTEELESTTTLKGSELSLLEEIETLHRNLRELENVKGYVQIIHRALQLSEQTIQSVEQVAPTASISEVSLADYVLLQQLVHGIRKTCEQAKNNTGQDVKLVSFLADLVDKTWLRMKDVLSSTLLSAAEGLHWPMPVDFATANVDVRRAFERAFSNLLKLQEIAISGEKLNTEEEDTGSSKDGIYPFQALVRPISQRFKYHFEGTRQTNRLDKPEWYFAHILNVSHEHRLFLESVIQRLLQSSRYSSINAWREFTRLLLPILGRKIKRSMPTLLAHPPLLAHTIYQSLAFDEALREARFDLVGTLDKTKKGPRKWEGTSNFILGNKDWFDAWLEGERKFAEDQFNDIITSPDTWHISDDTAAESDESEVRPTNSARRVKALIERITDRYRTLPRLEHKTRFLTDVQILILEMYHSRISDSLDAFETLSSFLVRAVPGALVGQPSHGMNGKNLTAGVEGSQRLIKAYVSSRWIVHVMSSWGEDIFFLELWQQIREDISLWNQIKSIGALPDPSVVNDEGTIFEALIFRYNKLAEHAEDLLVKQITGEVEADLKAHLFKQPDPSEGEDTVISQTLLKPIAQLSAHLSFLTKCLPLPMAINLYRRIAGHIANHILQRQVLYRGRSRMSLKQGREVLEEAILWVEACRMAMGSSGLRRVEGPWERLLEAGRLLSLEEEAFQQMGATLEVLKYGATIISWKAPKSGSNDLVEQLFISSKAALDGSKPVRGGIPIVFPCFGAPTRPEHSKLPQHGYARNSTWQWDGQTLMDNDVAVSIRLTLTPEPSMTSDRVVLAYVITLSEHQLNTDLHVINTSSDQPLTFQALLHTYIRAPKAAAHIDGLQNLTFLDKTIAGNQKFRESRAVADVHQFTDYVYEDGPREYTVTWPDGGLKVKAIGFKDVVLWNPGPQKGSEISDMEEGGWERFLCLEPGYVADFNTIRPGETWIGGQTLTPIRSPGTLSV</sequence>
<evidence type="ECO:0000256" key="2">
    <source>
        <dbReference type="ARBA" id="ARBA00005866"/>
    </source>
</evidence>
<dbReference type="EC" id="5.1.3.15" evidence="3"/>
<dbReference type="Proteomes" id="UP000757232">
    <property type="component" value="Unassembled WGS sequence"/>
</dbReference>
<dbReference type="Pfam" id="PF04437">
    <property type="entry name" value="RINT1_TIP1"/>
    <property type="match status" value="1"/>
</dbReference>
<dbReference type="CDD" id="cd09020">
    <property type="entry name" value="D-hex-6-P-epi_like"/>
    <property type="match status" value="1"/>
</dbReference>
<dbReference type="Gene3D" id="1.20.58.1420">
    <property type="entry name" value="Dsl1p vesicle tethering complex, Tip20p subunit, domain B"/>
    <property type="match status" value="1"/>
</dbReference>
<dbReference type="Pfam" id="PF01263">
    <property type="entry name" value="Aldose_epim"/>
    <property type="match status" value="1"/>
</dbReference>
<dbReference type="GO" id="GO:0060628">
    <property type="term" value="P:regulation of ER to Golgi vesicle-mediated transport"/>
    <property type="evidence" value="ECO:0007669"/>
    <property type="project" value="TreeGrafter"/>
</dbReference>
<dbReference type="InterPro" id="IPR008183">
    <property type="entry name" value="Aldose_1/G6P_1-epimerase"/>
</dbReference>
<dbReference type="GO" id="GO:0006888">
    <property type="term" value="P:endoplasmic reticulum to Golgi vesicle-mediated transport"/>
    <property type="evidence" value="ECO:0007669"/>
    <property type="project" value="InterPro"/>
</dbReference>
<dbReference type="Gene3D" id="2.70.98.10">
    <property type="match status" value="1"/>
</dbReference>
<comment type="similarity">
    <text evidence="2">Belongs to the glucose-6-phosphate 1-epimerase family.</text>
</comment>
<dbReference type="OrthoDB" id="407410at2759"/>
<dbReference type="PROSITE" id="PS51386">
    <property type="entry name" value="RINT1_TIP20"/>
    <property type="match status" value="1"/>
</dbReference>
<dbReference type="EMBL" id="LNZH02000204">
    <property type="protein sequence ID" value="OCB86174.1"/>
    <property type="molecule type" value="Genomic_DNA"/>
</dbReference>
<evidence type="ECO:0000256" key="3">
    <source>
        <dbReference type="ARBA" id="ARBA00012083"/>
    </source>
</evidence>
<keyword evidence="4" id="KW-0175">Coiled coil</keyword>
<dbReference type="InterPro" id="IPR042042">
    <property type="entry name" value="Tip20p_domB"/>
</dbReference>
<organism evidence="5 6">
    <name type="scientific">Sanghuangporus baumii</name>
    <name type="common">Phellinus baumii</name>
    <dbReference type="NCBI Taxonomy" id="108892"/>
    <lineage>
        <taxon>Eukaryota</taxon>
        <taxon>Fungi</taxon>
        <taxon>Dikarya</taxon>
        <taxon>Basidiomycota</taxon>
        <taxon>Agaricomycotina</taxon>
        <taxon>Agaricomycetes</taxon>
        <taxon>Hymenochaetales</taxon>
        <taxon>Hymenochaetaceae</taxon>
        <taxon>Sanghuangporus</taxon>
    </lineage>
</organism>
<comment type="catalytic activity">
    <reaction evidence="1">
        <text>alpha-D-glucose 6-phosphate = beta-D-glucose 6-phosphate</text>
        <dbReference type="Rhea" id="RHEA:16249"/>
        <dbReference type="ChEBI" id="CHEBI:58225"/>
        <dbReference type="ChEBI" id="CHEBI:58247"/>
        <dbReference type="EC" id="5.1.3.15"/>
    </reaction>
</comment>
<dbReference type="GO" id="GO:0006890">
    <property type="term" value="P:retrograde vesicle-mediated transport, Golgi to endoplasmic reticulum"/>
    <property type="evidence" value="ECO:0007669"/>
    <property type="project" value="InterPro"/>
</dbReference>
<evidence type="ECO:0000256" key="1">
    <source>
        <dbReference type="ARBA" id="ARBA00001096"/>
    </source>
</evidence>
<protein>
    <recommendedName>
        <fullName evidence="3">glucose-6-phosphate 1-epimerase</fullName>
        <ecNumber evidence="3">5.1.3.15</ecNumber>
    </recommendedName>
</protein>
<proteinExistence type="inferred from homology"/>
<dbReference type="AlphaFoldDB" id="A0A9Q5HUM5"/>
<evidence type="ECO:0000313" key="6">
    <source>
        <dbReference type="Proteomes" id="UP000757232"/>
    </source>
</evidence>
<keyword evidence="6" id="KW-1185">Reference proteome</keyword>
<dbReference type="PANTHER" id="PTHR13520:SF0">
    <property type="entry name" value="RAD50-INTERACTING PROTEIN 1"/>
    <property type="match status" value="1"/>
</dbReference>
<feature type="coiled-coil region" evidence="4">
    <location>
        <begin position="85"/>
        <end position="136"/>
    </location>
</feature>
<name>A0A9Q5HUM5_SANBA</name>
<dbReference type="GO" id="GO:0047938">
    <property type="term" value="F:glucose-6-phosphate 1-epimerase activity"/>
    <property type="evidence" value="ECO:0007669"/>
    <property type="project" value="UniProtKB-EC"/>
</dbReference>
<gene>
    <name evidence="5" type="ORF">A7U60_g6763</name>
</gene>
<dbReference type="InterPro" id="IPR025532">
    <property type="entry name" value="G6P_1-epimerase"/>
</dbReference>
<dbReference type="SUPFAM" id="SSF74650">
    <property type="entry name" value="Galactose mutarotase-like"/>
    <property type="match status" value="1"/>
</dbReference>
<dbReference type="GO" id="GO:0070939">
    <property type="term" value="C:Dsl1/NZR complex"/>
    <property type="evidence" value="ECO:0007669"/>
    <property type="project" value="InterPro"/>
</dbReference>
<dbReference type="InterPro" id="IPR014718">
    <property type="entry name" value="GH-type_carb-bd"/>
</dbReference>
<dbReference type="PANTHER" id="PTHR13520">
    <property type="entry name" value="RAD50-INTERACTING PROTEIN 1 RINT-1"/>
    <property type="match status" value="1"/>
</dbReference>
<evidence type="ECO:0000313" key="5">
    <source>
        <dbReference type="EMBL" id="OCB86174.1"/>
    </source>
</evidence>
<reference evidence="5" key="1">
    <citation type="submission" date="2016-06" db="EMBL/GenBank/DDBJ databases">
        <title>Draft Genome sequence of the fungus Inonotus baumii.</title>
        <authorList>
            <person name="Zhu H."/>
            <person name="Lin W."/>
        </authorList>
    </citation>
    <scope>NUCLEOTIDE SEQUENCE</scope>
    <source>
        <strain evidence="5">821</strain>
    </source>
</reference>
<accession>A0A9Q5HUM5</accession>
<dbReference type="InterPro" id="IPR011013">
    <property type="entry name" value="Gal_mutarotase_sf_dom"/>
</dbReference>
<comment type="caution">
    <text evidence="5">The sequence shown here is derived from an EMBL/GenBank/DDBJ whole genome shotgun (WGS) entry which is preliminary data.</text>
</comment>
<dbReference type="GO" id="GO:0030246">
    <property type="term" value="F:carbohydrate binding"/>
    <property type="evidence" value="ECO:0007669"/>
    <property type="project" value="InterPro"/>
</dbReference>
<dbReference type="GO" id="GO:0005975">
    <property type="term" value="P:carbohydrate metabolic process"/>
    <property type="evidence" value="ECO:0007669"/>
    <property type="project" value="InterPro"/>
</dbReference>